<dbReference type="eggNOG" id="COG1314">
    <property type="taxonomic scope" value="Bacteria"/>
</dbReference>
<comment type="subcellular location">
    <subcellularLocation>
        <location evidence="1 10">Cell membrane</location>
        <topology evidence="1 10">Multi-pass membrane protein</topology>
    </subcellularLocation>
</comment>
<dbReference type="STRING" id="350688.Clos_0974"/>
<dbReference type="AlphaFoldDB" id="A8MFY3"/>
<evidence type="ECO:0000313" key="11">
    <source>
        <dbReference type="EMBL" id="ABW18521.1"/>
    </source>
</evidence>
<gene>
    <name evidence="11" type="ordered locus">Clos_0974</name>
</gene>
<dbReference type="GO" id="GO:0015450">
    <property type="term" value="F:protein-transporting ATPase activity"/>
    <property type="evidence" value="ECO:0007669"/>
    <property type="project" value="UniProtKB-UniRule"/>
</dbReference>
<keyword evidence="8 10" id="KW-0811">Translocation</keyword>
<evidence type="ECO:0000256" key="2">
    <source>
        <dbReference type="ARBA" id="ARBA00008445"/>
    </source>
</evidence>
<dbReference type="GO" id="GO:0065002">
    <property type="term" value="P:intracellular protein transmembrane transport"/>
    <property type="evidence" value="ECO:0007669"/>
    <property type="project" value="TreeGrafter"/>
</dbReference>
<evidence type="ECO:0000256" key="7">
    <source>
        <dbReference type="ARBA" id="ARBA00022989"/>
    </source>
</evidence>
<evidence type="ECO:0000256" key="3">
    <source>
        <dbReference type="ARBA" id="ARBA00022448"/>
    </source>
</evidence>
<keyword evidence="3 10" id="KW-0813">Transport</keyword>
<sequence>MWVLRTFLMILQAISCLVLIGSVMLQPAKSEGLSSTFGGTGAQMMAKQSRGYDALMSKVTKATAVLFIIFAIALVAIQ</sequence>
<reference evidence="12" key="1">
    <citation type="submission" date="2007-10" db="EMBL/GenBank/DDBJ databases">
        <title>Complete genome of Alkaliphilus oremlandii OhILAs.</title>
        <authorList>
            <person name="Copeland A."/>
            <person name="Lucas S."/>
            <person name="Lapidus A."/>
            <person name="Barry K."/>
            <person name="Detter J.C."/>
            <person name="Glavina del Rio T."/>
            <person name="Hammon N."/>
            <person name="Israni S."/>
            <person name="Dalin E."/>
            <person name="Tice H."/>
            <person name="Pitluck S."/>
            <person name="Chain P."/>
            <person name="Malfatti S."/>
            <person name="Shin M."/>
            <person name="Vergez L."/>
            <person name="Schmutz J."/>
            <person name="Larimer F."/>
            <person name="Land M."/>
            <person name="Hauser L."/>
            <person name="Kyrpides N."/>
            <person name="Mikhailova N."/>
            <person name="Stolz J.F."/>
            <person name="Dawson A."/>
            <person name="Fisher E."/>
            <person name="Crable B."/>
            <person name="Perera E."/>
            <person name="Lisak J."/>
            <person name="Ranganathan M."/>
            <person name="Basu P."/>
            <person name="Richardson P."/>
        </authorList>
    </citation>
    <scope>NUCLEOTIDE SEQUENCE [LARGE SCALE GENOMIC DNA]</scope>
    <source>
        <strain evidence="12">OhILAs</strain>
    </source>
</reference>
<keyword evidence="4 10" id="KW-1003">Cell membrane</keyword>
<keyword evidence="12" id="KW-1185">Reference proteome</keyword>
<comment type="caution">
    <text evidence="10">Lacks conserved residue(s) required for the propagation of feature annotation.</text>
</comment>
<evidence type="ECO:0000256" key="9">
    <source>
        <dbReference type="ARBA" id="ARBA00023136"/>
    </source>
</evidence>
<comment type="function">
    <text evidence="10">Involved in protein export. Participates in an early event of protein translocation.</text>
</comment>
<comment type="similarity">
    <text evidence="2 10">Belongs to the SecG family.</text>
</comment>
<keyword evidence="7 10" id="KW-1133">Transmembrane helix</keyword>
<accession>A8MFY3</accession>
<evidence type="ECO:0000256" key="8">
    <source>
        <dbReference type="ARBA" id="ARBA00023010"/>
    </source>
</evidence>
<keyword evidence="6 10" id="KW-0653">Protein transport</keyword>
<evidence type="ECO:0000256" key="10">
    <source>
        <dbReference type="RuleBase" id="RU365087"/>
    </source>
</evidence>
<name>A8MFY3_ALKOO</name>
<dbReference type="KEGG" id="aoe:Clos_0974"/>
<proteinExistence type="inferred from homology"/>
<dbReference type="GO" id="GO:0009306">
    <property type="term" value="P:protein secretion"/>
    <property type="evidence" value="ECO:0007669"/>
    <property type="project" value="UniProtKB-UniRule"/>
</dbReference>
<dbReference type="HOGENOM" id="CLU_094156_6_2_9"/>
<keyword evidence="5 10" id="KW-0812">Transmembrane</keyword>
<evidence type="ECO:0000313" key="12">
    <source>
        <dbReference type="Proteomes" id="UP000000269"/>
    </source>
</evidence>
<protein>
    <recommendedName>
        <fullName evidence="10">Protein-export membrane protein SecG</fullName>
    </recommendedName>
</protein>
<organism evidence="11 12">
    <name type="scientific">Alkaliphilus oremlandii (strain OhILAs)</name>
    <name type="common">Clostridium oremlandii (strain OhILAs)</name>
    <dbReference type="NCBI Taxonomy" id="350688"/>
    <lineage>
        <taxon>Bacteria</taxon>
        <taxon>Bacillati</taxon>
        <taxon>Bacillota</taxon>
        <taxon>Clostridia</taxon>
        <taxon>Peptostreptococcales</taxon>
        <taxon>Natronincolaceae</taxon>
        <taxon>Alkaliphilus</taxon>
    </lineage>
</organism>
<dbReference type="GO" id="GO:0043952">
    <property type="term" value="P:protein transport by the Sec complex"/>
    <property type="evidence" value="ECO:0007669"/>
    <property type="project" value="TreeGrafter"/>
</dbReference>
<evidence type="ECO:0000256" key="6">
    <source>
        <dbReference type="ARBA" id="ARBA00022927"/>
    </source>
</evidence>
<evidence type="ECO:0000256" key="1">
    <source>
        <dbReference type="ARBA" id="ARBA00004651"/>
    </source>
</evidence>
<dbReference type="RefSeq" id="WP_012158833.1">
    <property type="nucleotide sequence ID" value="NC_009922.1"/>
</dbReference>
<dbReference type="EMBL" id="CP000853">
    <property type="protein sequence ID" value="ABW18521.1"/>
    <property type="molecule type" value="Genomic_DNA"/>
</dbReference>
<dbReference type="PANTHER" id="PTHR34182:SF1">
    <property type="entry name" value="PROTEIN-EXPORT MEMBRANE PROTEIN SECG"/>
    <property type="match status" value="1"/>
</dbReference>
<dbReference type="PRINTS" id="PR01651">
    <property type="entry name" value="SECGEXPORT"/>
</dbReference>
<dbReference type="PANTHER" id="PTHR34182">
    <property type="entry name" value="PROTEIN-EXPORT MEMBRANE PROTEIN SECG"/>
    <property type="match status" value="1"/>
</dbReference>
<keyword evidence="9 10" id="KW-0472">Membrane</keyword>
<feature type="transmembrane region" description="Helical" evidence="10">
    <location>
        <begin position="59"/>
        <end position="77"/>
    </location>
</feature>
<dbReference type="InterPro" id="IPR004692">
    <property type="entry name" value="SecG"/>
</dbReference>
<evidence type="ECO:0000256" key="5">
    <source>
        <dbReference type="ARBA" id="ARBA00022692"/>
    </source>
</evidence>
<dbReference type="Proteomes" id="UP000000269">
    <property type="component" value="Chromosome"/>
</dbReference>
<dbReference type="Pfam" id="PF03840">
    <property type="entry name" value="SecG"/>
    <property type="match status" value="1"/>
</dbReference>
<dbReference type="GO" id="GO:0005886">
    <property type="term" value="C:plasma membrane"/>
    <property type="evidence" value="ECO:0007669"/>
    <property type="project" value="UniProtKB-SubCell"/>
</dbReference>
<evidence type="ECO:0000256" key="4">
    <source>
        <dbReference type="ARBA" id="ARBA00022475"/>
    </source>
</evidence>
<dbReference type="NCBIfam" id="TIGR00810">
    <property type="entry name" value="secG"/>
    <property type="match status" value="1"/>
</dbReference>